<reference evidence="1 2" key="1">
    <citation type="submission" date="2015-11" db="EMBL/GenBank/DDBJ databases">
        <authorList>
            <person name="Chong T.M."/>
            <person name="Chan K.G."/>
            <person name="Dessaux Y."/>
        </authorList>
    </citation>
    <scope>NUCLEOTIDE SEQUENCE [LARGE SCALE GENOMIC DNA]</scope>
    <source>
        <strain evidence="1 2">S5.2</strain>
        <plasmid evidence="2">Plasmid</plasmid>
    </source>
</reference>
<sequence length="70" mass="7727">MTPNFIKRLFQRHPAGVVVIGAGGPGHHLEEDYRDGELVKVTGNYVIPKLDWEEASKALDTQAEPARGSR</sequence>
<evidence type="ECO:0000313" key="1">
    <source>
        <dbReference type="EMBL" id="ALN21782.1"/>
    </source>
</evidence>
<geneLocation type="plasmid" evidence="2"/>
<protein>
    <submittedName>
        <fullName evidence="1">Uncharacterized protein</fullName>
    </submittedName>
</protein>
<dbReference type="RefSeq" id="WP_017362384.1">
    <property type="nucleotide sequence ID" value="NZ_CP013125.1"/>
</dbReference>
<dbReference type="Proteomes" id="UP000028530">
    <property type="component" value="Plasmid pPME5"/>
</dbReference>
<dbReference type="EMBL" id="CP013125">
    <property type="protein sequence ID" value="ALN21782.1"/>
    <property type="molecule type" value="Genomic_DNA"/>
</dbReference>
<gene>
    <name evidence="1" type="ORF">DW68_024195</name>
</gene>
<organism evidence="1 2">
    <name type="scientific">Ectopseudomonas mendocina S5.2</name>
    <dbReference type="NCBI Taxonomy" id="1225174"/>
    <lineage>
        <taxon>Bacteria</taxon>
        <taxon>Pseudomonadati</taxon>
        <taxon>Pseudomonadota</taxon>
        <taxon>Gammaproteobacteria</taxon>
        <taxon>Pseudomonadales</taxon>
        <taxon>Pseudomonadaceae</taxon>
        <taxon>Ectopseudomonas</taxon>
    </lineage>
</organism>
<accession>A0ABN4J2T2</accession>
<keyword evidence="1" id="KW-0614">Plasmid</keyword>
<proteinExistence type="predicted"/>
<name>A0ABN4J2T2_ECTME</name>
<keyword evidence="2" id="KW-1185">Reference proteome</keyword>
<dbReference type="GeneID" id="57608994"/>
<evidence type="ECO:0000313" key="2">
    <source>
        <dbReference type="Proteomes" id="UP000028530"/>
    </source>
</evidence>